<evidence type="ECO:0000259" key="1">
    <source>
        <dbReference type="PROSITE" id="PS51186"/>
    </source>
</evidence>
<dbReference type="Proteomes" id="UP001501116">
    <property type="component" value="Unassembled WGS sequence"/>
</dbReference>
<dbReference type="PROSITE" id="PS51186">
    <property type="entry name" value="GNAT"/>
    <property type="match status" value="1"/>
</dbReference>
<feature type="domain" description="N-acetyltransferase" evidence="1">
    <location>
        <begin position="3"/>
        <end position="164"/>
    </location>
</feature>
<evidence type="ECO:0000313" key="2">
    <source>
        <dbReference type="EMBL" id="GAA1952799.1"/>
    </source>
</evidence>
<dbReference type="Gene3D" id="3.40.630.30">
    <property type="match status" value="1"/>
</dbReference>
<dbReference type="EMBL" id="BAAANN010000007">
    <property type="protein sequence ID" value="GAA1952799.1"/>
    <property type="molecule type" value="Genomic_DNA"/>
</dbReference>
<dbReference type="SUPFAM" id="SSF55729">
    <property type="entry name" value="Acyl-CoA N-acyltransferases (Nat)"/>
    <property type="match status" value="1"/>
</dbReference>
<dbReference type="InterPro" id="IPR000182">
    <property type="entry name" value="GNAT_dom"/>
</dbReference>
<keyword evidence="3" id="KW-1185">Reference proteome</keyword>
<comment type="caution">
    <text evidence="2">The sequence shown here is derived from an EMBL/GenBank/DDBJ whole genome shotgun (WGS) entry which is preliminary data.</text>
</comment>
<dbReference type="Pfam" id="PF13302">
    <property type="entry name" value="Acetyltransf_3"/>
    <property type="match status" value="1"/>
</dbReference>
<evidence type="ECO:0000313" key="3">
    <source>
        <dbReference type="Proteomes" id="UP001501116"/>
    </source>
</evidence>
<sequence length="179" mass="20154">MTAALRPATEDDVEDIRRWRNHPSARAVSFTQHEISPAEHRAWWSAVRDDPSRRVLVYEYNGVAAGSVTYTYLDAGAGTAKWGCALDVDGLGRDVLPAWLKLEGVLIDYAFDTLGLSVLGGEVLLENKQVWQLHKRFGFTEARRYTQEIDGVPHEVLWMELTAADRASVRESAKGKRRK</sequence>
<dbReference type="InterPro" id="IPR016181">
    <property type="entry name" value="Acyl_CoA_acyltransferase"/>
</dbReference>
<protein>
    <recommendedName>
        <fullName evidence="1">N-acetyltransferase domain-containing protein</fullName>
    </recommendedName>
</protein>
<organism evidence="2 3">
    <name type="scientific">Amycolatopsis minnesotensis</name>
    <dbReference type="NCBI Taxonomy" id="337894"/>
    <lineage>
        <taxon>Bacteria</taxon>
        <taxon>Bacillati</taxon>
        <taxon>Actinomycetota</taxon>
        <taxon>Actinomycetes</taxon>
        <taxon>Pseudonocardiales</taxon>
        <taxon>Pseudonocardiaceae</taxon>
        <taxon>Amycolatopsis</taxon>
    </lineage>
</organism>
<reference evidence="2 3" key="1">
    <citation type="journal article" date="2019" name="Int. J. Syst. Evol. Microbiol.">
        <title>The Global Catalogue of Microorganisms (GCM) 10K type strain sequencing project: providing services to taxonomists for standard genome sequencing and annotation.</title>
        <authorList>
            <consortium name="The Broad Institute Genomics Platform"/>
            <consortium name="The Broad Institute Genome Sequencing Center for Infectious Disease"/>
            <person name="Wu L."/>
            <person name="Ma J."/>
        </authorList>
    </citation>
    <scope>NUCLEOTIDE SEQUENCE [LARGE SCALE GENOMIC DNA]</scope>
    <source>
        <strain evidence="2 3">JCM 14545</strain>
    </source>
</reference>
<accession>A0ABN2QIK0</accession>
<proteinExistence type="predicted"/>
<name>A0ABN2QIK0_9PSEU</name>
<gene>
    <name evidence="2" type="ORF">GCM10009754_22380</name>
</gene>
<dbReference type="RefSeq" id="WP_344416437.1">
    <property type="nucleotide sequence ID" value="NZ_BAAANN010000007.1"/>
</dbReference>